<feature type="transmembrane region" description="Helical" evidence="1">
    <location>
        <begin position="76"/>
        <end position="97"/>
    </location>
</feature>
<dbReference type="AlphaFoldDB" id="A0A6A6ZCS3"/>
<dbReference type="Proteomes" id="UP000799424">
    <property type="component" value="Unassembled WGS sequence"/>
</dbReference>
<sequence>MDVENIEGNVETPLLGEELDSSTSLWEHDKGFVRIPAQIVRWLVLFIVQNIWMVMLSAIMIIAGILLAISVKQGDVPIYLLIVVAGSAIALAVVGRISQEST</sequence>
<name>A0A6A6ZCS3_9PLEO</name>
<evidence type="ECO:0000313" key="3">
    <source>
        <dbReference type="Proteomes" id="UP000799424"/>
    </source>
</evidence>
<evidence type="ECO:0000313" key="2">
    <source>
        <dbReference type="EMBL" id="KAF2818921.1"/>
    </source>
</evidence>
<proteinExistence type="predicted"/>
<dbReference type="EMBL" id="MU006248">
    <property type="protein sequence ID" value="KAF2818921.1"/>
    <property type="molecule type" value="Genomic_DNA"/>
</dbReference>
<protein>
    <submittedName>
        <fullName evidence="2">Uncharacterized protein</fullName>
    </submittedName>
</protein>
<reference evidence="2" key="1">
    <citation type="journal article" date="2020" name="Stud. Mycol.">
        <title>101 Dothideomycetes genomes: a test case for predicting lifestyles and emergence of pathogens.</title>
        <authorList>
            <person name="Haridas S."/>
            <person name="Albert R."/>
            <person name="Binder M."/>
            <person name="Bloem J."/>
            <person name="Labutti K."/>
            <person name="Salamov A."/>
            <person name="Andreopoulos B."/>
            <person name="Baker S."/>
            <person name="Barry K."/>
            <person name="Bills G."/>
            <person name="Bluhm B."/>
            <person name="Cannon C."/>
            <person name="Castanera R."/>
            <person name="Culley D."/>
            <person name="Daum C."/>
            <person name="Ezra D."/>
            <person name="Gonzalez J."/>
            <person name="Henrissat B."/>
            <person name="Kuo A."/>
            <person name="Liang C."/>
            <person name="Lipzen A."/>
            <person name="Lutzoni F."/>
            <person name="Magnuson J."/>
            <person name="Mondo S."/>
            <person name="Nolan M."/>
            <person name="Ohm R."/>
            <person name="Pangilinan J."/>
            <person name="Park H.-J."/>
            <person name="Ramirez L."/>
            <person name="Alfaro M."/>
            <person name="Sun H."/>
            <person name="Tritt A."/>
            <person name="Yoshinaga Y."/>
            <person name="Zwiers L.-H."/>
            <person name="Turgeon B."/>
            <person name="Goodwin S."/>
            <person name="Spatafora J."/>
            <person name="Crous P."/>
            <person name="Grigoriev I."/>
        </authorList>
    </citation>
    <scope>NUCLEOTIDE SEQUENCE</scope>
    <source>
        <strain evidence="2">CBS 113818</strain>
    </source>
</reference>
<gene>
    <name evidence="2" type="ORF">CC86DRAFT_413571</name>
</gene>
<keyword evidence="1" id="KW-0812">Transmembrane</keyword>
<keyword evidence="1" id="KW-0472">Membrane</keyword>
<evidence type="ECO:0000256" key="1">
    <source>
        <dbReference type="SAM" id="Phobius"/>
    </source>
</evidence>
<organism evidence="2 3">
    <name type="scientific">Ophiobolus disseminans</name>
    <dbReference type="NCBI Taxonomy" id="1469910"/>
    <lineage>
        <taxon>Eukaryota</taxon>
        <taxon>Fungi</taxon>
        <taxon>Dikarya</taxon>
        <taxon>Ascomycota</taxon>
        <taxon>Pezizomycotina</taxon>
        <taxon>Dothideomycetes</taxon>
        <taxon>Pleosporomycetidae</taxon>
        <taxon>Pleosporales</taxon>
        <taxon>Pleosporineae</taxon>
        <taxon>Phaeosphaeriaceae</taxon>
        <taxon>Ophiobolus</taxon>
    </lineage>
</organism>
<keyword evidence="1" id="KW-1133">Transmembrane helix</keyword>
<feature type="transmembrane region" description="Helical" evidence="1">
    <location>
        <begin position="42"/>
        <end position="70"/>
    </location>
</feature>
<accession>A0A6A6ZCS3</accession>
<dbReference type="OrthoDB" id="3799044at2759"/>
<keyword evidence="3" id="KW-1185">Reference proteome</keyword>